<dbReference type="RefSeq" id="WP_344245327.1">
    <property type="nucleotide sequence ID" value="NZ_BAAAHH010000037.1"/>
</dbReference>
<reference evidence="3" key="1">
    <citation type="journal article" date="2019" name="Int. J. Syst. Evol. Microbiol.">
        <title>The Global Catalogue of Microorganisms (GCM) 10K type strain sequencing project: providing services to taxonomists for standard genome sequencing and annotation.</title>
        <authorList>
            <consortium name="The Broad Institute Genomics Platform"/>
            <consortium name="The Broad Institute Genome Sequencing Center for Infectious Disease"/>
            <person name="Wu L."/>
            <person name="Ma J."/>
        </authorList>
    </citation>
    <scope>NUCLEOTIDE SEQUENCE [LARGE SCALE GENOMIC DNA]</scope>
    <source>
        <strain evidence="3">JCM 10696</strain>
    </source>
</reference>
<keyword evidence="1" id="KW-0732">Signal</keyword>
<feature type="signal peptide" evidence="1">
    <location>
        <begin position="1"/>
        <end position="38"/>
    </location>
</feature>
<evidence type="ECO:0000313" key="3">
    <source>
        <dbReference type="Proteomes" id="UP001500665"/>
    </source>
</evidence>
<dbReference type="Proteomes" id="UP001500665">
    <property type="component" value="Unassembled WGS sequence"/>
</dbReference>
<dbReference type="EMBL" id="BAAAHH010000037">
    <property type="protein sequence ID" value="GAA0965183.1"/>
    <property type="molecule type" value="Genomic_DNA"/>
</dbReference>
<feature type="chain" id="PRO_5045867086" description="Ig-like domain-containing protein" evidence="1">
    <location>
        <begin position="39"/>
        <end position="184"/>
    </location>
</feature>
<evidence type="ECO:0000313" key="2">
    <source>
        <dbReference type="EMBL" id="GAA0965183.1"/>
    </source>
</evidence>
<keyword evidence="3" id="KW-1185">Reference proteome</keyword>
<evidence type="ECO:0000256" key="1">
    <source>
        <dbReference type="SAM" id="SignalP"/>
    </source>
</evidence>
<evidence type="ECO:0008006" key="4">
    <source>
        <dbReference type="Google" id="ProtNLM"/>
    </source>
</evidence>
<organism evidence="2 3">
    <name type="scientific">Actinocorallia libanotica</name>
    <dbReference type="NCBI Taxonomy" id="46162"/>
    <lineage>
        <taxon>Bacteria</taxon>
        <taxon>Bacillati</taxon>
        <taxon>Actinomycetota</taxon>
        <taxon>Actinomycetes</taxon>
        <taxon>Streptosporangiales</taxon>
        <taxon>Thermomonosporaceae</taxon>
        <taxon>Actinocorallia</taxon>
    </lineage>
</organism>
<sequence length="184" mass="18727">MSTSPMKTKGRGALRGLTLGATAIMLATVGFGSAPASAGTGTVAYGCRIFSTNFDYNAKVTMKGPAKRSVGDTVKITADFSALPGVSPVAVDSWKTTGKFVASGAQKTSVSASGPKKTGPVKAKAKIPIGKLTGKLRLKKAGKVTLTTGAIKITATALGSSVAMTCTPKKNKPLPKLLKLTVKR</sequence>
<proteinExistence type="predicted"/>
<name>A0ABP4CDA5_9ACTN</name>
<comment type="caution">
    <text evidence="2">The sequence shown here is derived from an EMBL/GenBank/DDBJ whole genome shotgun (WGS) entry which is preliminary data.</text>
</comment>
<gene>
    <name evidence="2" type="ORF">GCM10009550_64800</name>
</gene>
<protein>
    <recommendedName>
        <fullName evidence="4">Ig-like domain-containing protein</fullName>
    </recommendedName>
</protein>
<accession>A0ABP4CDA5</accession>